<sequence length="100" mass="11131">MKLIKILTLTLLLSALPACAALTKSDKLVVPPEPPKLTKPDSVLLEKCIGPVELGNKALVQAQVERLWMKDRQNLLSCARKHLSLRDFYADRDGRLVGKK</sequence>
<evidence type="ECO:0000313" key="3">
    <source>
        <dbReference type="Proteomes" id="UP000001600"/>
    </source>
</evidence>
<evidence type="ECO:0000313" key="2">
    <source>
        <dbReference type="EMBL" id="ACM26540.1"/>
    </source>
</evidence>
<reference evidence="2 3" key="1">
    <citation type="journal article" date="2009" name="J. Bacteriol.">
        <title>Genome sequences of three Agrobacterium biovars help elucidate the evolution of multichromosome genomes in bacteria.</title>
        <authorList>
            <person name="Slater S.C."/>
            <person name="Goldman B.S."/>
            <person name="Goodner B."/>
            <person name="Setubal J.C."/>
            <person name="Farrand S.K."/>
            <person name="Nester E.W."/>
            <person name="Burr T.J."/>
            <person name="Banta L."/>
            <person name="Dickerman A.W."/>
            <person name="Paulsen I."/>
            <person name="Otten L."/>
            <person name="Suen G."/>
            <person name="Welch R."/>
            <person name="Almeida N.F."/>
            <person name="Arnold F."/>
            <person name="Burton O.T."/>
            <person name="Du Z."/>
            <person name="Ewing A."/>
            <person name="Godsy E."/>
            <person name="Heisel S."/>
            <person name="Houmiel K.L."/>
            <person name="Jhaveri J."/>
            <person name="Lu J."/>
            <person name="Miller N.M."/>
            <person name="Norton S."/>
            <person name="Chen Q."/>
            <person name="Phoolcharoen W."/>
            <person name="Ohlin V."/>
            <person name="Ondrusek D."/>
            <person name="Pride N."/>
            <person name="Stricklin S.L."/>
            <person name="Sun J."/>
            <person name="Wheeler C."/>
            <person name="Wilson L."/>
            <person name="Zhu H."/>
            <person name="Wood D.W."/>
        </authorList>
    </citation>
    <scope>NUCLEOTIDE SEQUENCE [LARGE SCALE GENOMIC DNA]</scope>
    <source>
        <strain evidence="3">K84 / ATCC BAA-868</strain>
    </source>
</reference>
<organism evidence="2 3">
    <name type="scientific">Rhizobium rhizogenes (strain K84 / ATCC BAA-868)</name>
    <name type="common">Agrobacterium radiobacter</name>
    <dbReference type="NCBI Taxonomy" id="311403"/>
    <lineage>
        <taxon>Bacteria</taxon>
        <taxon>Pseudomonadati</taxon>
        <taxon>Pseudomonadota</taxon>
        <taxon>Alphaproteobacteria</taxon>
        <taxon>Hyphomicrobiales</taxon>
        <taxon>Rhizobiaceae</taxon>
        <taxon>Rhizobium/Agrobacterium group</taxon>
        <taxon>Rhizobium</taxon>
    </lineage>
</organism>
<dbReference type="EMBL" id="CP000628">
    <property type="protein sequence ID" value="ACM26540.1"/>
    <property type="molecule type" value="Genomic_DNA"/>
</dbReference>
<dbReference type="Proteomes" id="UP000001600">
    <property type="component" value="Chromosome 1"/>
</dbReference>
<feature type="signal peptide" evidence="1">
    <location>
        <begin position="1"/>
        <end position="20"/>
    </location>
</feature>
<dbReference type="KEGG" id="ara:Arad_2320"/>
<feature type="chain" id="PRO_5002887228" evidence="1">
    <location>
        <begin position="21"/>
        <end position="100"/>
    </location>
</feature>
<accession>B9JF50</accession>
<gene>
    <name evidence="2" type="ordered locus">Arad_2320</name>
</gene>
<dbReference type="AlphaFoldDB" id="B9JF50"/>
<dbReference type="STRING" id="311403.Arad_2320"/>
<name>B9JF50_RHIR8</name>
<keyword evidence="1" id="KW-0732">Signal</keyword>
<dbReference type="eggNOG" id="ENOG502ZZ40">
    <property type="taxonomic scope" value="Bacteria"/>
</dbReference>
<dbReference type="HOGENOM" id="CLU_150666_0_0_5"/>
<proteinExistence type="predicted"/>
<evidence type="ECO:0000256" key="1">
    <source>
        <dbReference type="SAM" id="SignalP"/>
    </source>
</evidence>
<protein>
    <submittedName>
        <fullName evidence="2">Anaerobic dehydrogenase protein</fullName>
    </submittedName>
</protein>